<reference evidence="2 3" key="1">
    <citation type="submission" date="2018-04" db="EMBL/GenBank/DDBJ databases">
        <title>The genome sequence of Caulobacter sp. 736.</title>
        <authorList>
            <person name="Gao J."/>
            <person name="Sun J."/>
        </authorList>
    </citation>
    <scope>NUCLEOTIDE SEQUENCE [LARGE SCALE GENOMIC DNA]</scope>
    <source>
        <strain evidence="2 3">736</strain>
    </source>
</reference>
<keyword evidence="3" id="KW-1185">Reference proteome</keyword>
<dbReference type="PANTHER" id="PTHR42815:SF2">
    <property type="entry name" value="FAD-BINDING, PUTATIVE (AFU_ORTHOLOGUE AFUA_6G07600)-RELATED"/>
    <property type="match status" value="1"/>
</dbReference>
<dbReference type="AlphaFoldDB" id="A0A2T9JDG1"/>
<evidence type="ECO:0000313" key="3">
    <source>
        <dbReference type="Proteomes" id="UP000244913"/>
    </source>
</evidence>
<comment type="caution">
    <text evidence="2">The sequence shown here is derived from an EMBL/GenBank/DDBJ whole genome shotgun (WGS) entry which is preliminary data.</text>
</comment>
<dbReference type="NCBIfam" id="TIGR04025">
    <property type="entry name" value="PPOX_FMN_DR2398"/>
    <property type="match status" value="1"/>
</dbReference>
<protein>
    <submittedName>
        <fullName evidence="2">Flavin-nucleotide-binding protein</fullName>
    </submittedName>
</protein>
<dbReference type="Gene3D" id="2.30.110.10">
    <property type="entry name" value="Electron Transport, Fmn-binding Protein, Chain A"/>
    <property type="match status" value="1"/>
</dbReference>
<evidence type="ECO:0000259" key="1">
    <source>
        <dbReference type="Pfam" id="PF01243"/>
    </source>
</evidence>
<feature type="domain" description="Pyridoxamine 5'-phosphate oxidase N-terminal" evidence="1">
    <location>
        <begin position="30"/>
        <end position="150"/>
    </location>
</feature>
<proteinExistence type="predicted"/>
<organism evidence="2 3">
    <name type="scientific">Caulobacter radicis</name>
    <dbReference type="NCBI Taxonomy" id="2172650"/>
    <lineage>
        <taxon>Bacteria</taxon>
        <taxon>Pseudomonadati</taxon>
        <taxon>Pseudomonadota</taxon>
        <taxon>Alphaproteobacteria</taxon>
        <taxon>Caulobacterales</taxon>
        <taxon>Caulobacteraceae</taxon>
        <taxon>Caulobacter</taxon>
    </lineage>
</organism>
<dbReference type="SUPFAM" id="SSF50475">
    <property type="entry name" value="FMN-binding split barrel"/>
    <property type="match status" value="1"/>
</dbReference>
<dbReference type="InterPro" id="IPR024029">
    <property type="entry name" value="Pyridox_Oxase_FMN-dep"/>
</dbReference>
<dbReference type="Pfam" id="PF01243">
    <property type="entry name" value="PNPOx_N"/>
    <property type="match status" value="1"/>
</dbReference>
<evidence type="ECO:0000313" key="2">
    <source>
        <dbReference type="EMBL" id="PVM80971.1"/>
    </source>
</evidence>
<dbReference type="EMBL" id="QDKP01000040">
    <property type="protein sequence ID" value="PVM80971.1"/>
    <property type="molecule type" value="Genomic_DNA"/>
</dbReference>
<name>A0A2T9JDG1_9CAUL</name>
<dbReference type="Proteomes" id="UP000244913">
    <property type="component" value="Unassembled WGS sequence"/>
</dbReference>
<dbReference type="RefSeq" id="WP_116568054.1">
    <property type="nucleotide sequence ID" value="NZ_QDKP01000040.1"/>
</dbReference>
<dbReference type="InterPro" id="IPR012349">
    <property type="entry name" value="Split_barrel_FMN-bd"/>
</dbReference>
<sequence length="204" mass="21668">MAIIDTLEALEAIYSPTPVAASTAKVSDRLTPDYRRLVEASPFLALATVGPEGLDCSPRGDAHGLVAIADDRTLILPDRRGNNRIDSLRNIVRDPRVALLFLIPGSGTTFRVNGRAVISVDADLLAGLAVDGKAPRTALIVTIEECYFQCARAVMRAGLWNAEAHVDPKSLPSAGAMLASITDGEVGGPTYDETWPARAAASMW</sequence>
<gene>
    <name evidence="2" type="ORF">DDF65_13665</name>
</gene>
<dbReference type="InterPro" id="IPR011576">
    <property type="entry name" value="Pyridox_Oxase_N"/>
</dbReference>
<dbReference type="PANTHER" id="PTHR42815">
    <property type="entry name" value="FAD-BINDING, PUTATIVE (AFU_ORTHOLOGUE AFUA_6G07600)-RELATED"/>
    <property type="match status" value="1"/>
</dbReference>
<accession>A0A2T9JDG1</accession>